<evidence type="ECO:0000256" key="3">
    <source>
        <dbReference type="ARBA" id="ARBA00022833"/>
    </source>
</evidence>
<accession>A0ABR3AH11</accession>
<evidence type="ECO:0000256" key="2">
    <source>
        <dbReference type="ARBA" id="ARBA00022771"/>
    </source>
</evidence>
<dbReference type="PROSITE" id="PS01360">
    <property type="entry name" value="ZF_MYND_1"/>
    <property type="match status" value="1"/>
</dbReference>
<evidence type="ECO:0000256" key="1">
    <source>
        <dbReference type="ARBA" id="ARBA00022723"/>
    </source>
</evidence>
<sequence>MSKVTFKGKEYDVNGLVDECIGMAEELAKTAKIQEPLPENVDVTKEEDKLVQQQVSRLSIMTPKVPAESIYQIVAVTKSLPPEIVDAWWNAFIAKYLPKLADVLKKASRETQREYVSTLIQILSLLPDPDHSPYFRRFLRNSEVCAGLPTIIARHFVDGIEWKRPSGPGHISTLIIHTIHWCDASLGDDKKASVDKDIRARLRTKLEALIKQCKGRLEELQLIEMERLHGLLGAVEFLPGDQYASSTRGHLEGQVDMCGNPDCYDDDEASLRCSKCKCTRYCGKKCQTRHWKNGHKLNCFEPTF</sequence>
<keyword evidence="1" id="KW-0479">Metal-binding</keyword>
<organism evidence="6 7">
    <name type="scientific">Marasmius tenuissimus</name>
    <dbReference type="NCBI Taxonomy" id="585030"/>
    <lineage>
        <taxon>Eukaryota</taxon>
        <taxon>Fungi</taxon>
        <taxon>Dikarya</taxon>
        <taxon>Basidiomycota</taxon>
        <taxon>Agaricomycotina</taxon>
        <taxon>Agaricomycetes</taxon>
        <taxon>Agaricomycetidae</taxon>
        <taxon>Agaricales</taxon>
        <taxon>Marasmiineae</taxon>
        <taxon>Marasmiaceae</taxon>
        <taxon>Marasmius</taxon>
    </lineage>
</organism>
<feature type="domain" description="MYND-type" evidence="5">
    <location>
        <begin position="255"/>
        <end position="299"/>
    </location>
</feature>
<dbReference type="Pfam" id="PF01753">
    <property type="entry name" value="zf-MYND"/>
    <property type="match status" value="1"/>
</dbReference>
<evidence type="ECO:0000313" key="7">
    <source>
        <dbReference type="Proteomes" id="UP001437256"/>
    </source>
</evidence>
<dbReference type="Gene3D" id="6.10.140.2220">
    <property type="match status" value="1"/>
</dbReference>
<protein>
    <recommendedName>
        <fullName evidence="5">MYND-type domain-containing protein</fullName>
    </recommendedName>
</protein>
<evidence type="ECO:0000313" key="6">
    <source>
        <dbReference type="EMBL" id="KAL0072288.1"/>
    </source>
</evidence>
<dbReference type="Proteomes" id="UP001437256">
    <property type="component" value="Unassembled WGS sequence"/>
</dbReference>
<gene>
    <name evidence="6" type="ORF">AAF712_000050</name>
</gene>
<reference evidence="6 7" key="1">
    <citation type="submission" date="2024-05" db="EMBL/GenBank/DDBJ databases">
        <title>A draft genome resource for the thread blight pathogen Marasmius tenuissimus strain MS-2.</title>
        <authorList>
            <person name="Yulfo-Soto G.E."/>
            <person name="Baruah I.K."/>
            <person name="Amoako-Attah I."/>
            <person name="Bukari Y."/>
            <person name="Meinhardt L.W."/>
            <person name="Bailey B.A."/>
            <person name="Cohen S.P."/>
        </authorList>
    </citation>
    <scope>NUCLEOTIDE SEQUENCE [LARGE SCALE GENOMIC DNA]</scope>
    <source>
        <strain evidence="6 7">MS-2</strain>
    </source>
</reference>
<keyword evidence="7" id="KW-1185">Reference proteome</keyword>
<dbReference type="PROSITE" id="PS50865">
    <property type="entry name" value="ZF_MYND_2"/>
    <property type="match status" value="1"/>
</dbReference>
<dbReference type="SUPFAM" id="SSF144232">
    <property type="entry name" value="HIT/MYND zinc finger-like"/>
    <property type="match status" value="1"/>
</dbReference>
<evidence type="ECO:0000259" key="5">
    <source>
        <dbReference type="PROSITE" id="PS50865"/>
    </source>
</evidence>
<proteinExistence type="predicted"/>
<dbReference type="InterPro" id="IPR002893">
    <property type="entry name" value="Znf_MYND"/>
</dbReference>
<evidence type="ECO:0000256" key="4">
    <source>
        <dbReference type="PROSITE-ProRule" id="PRU00134"/>
    </source>
</evidence>
<comment type="caution">
    <text evidence="6">The sequence shown here is derived from an EMBL/GenBank/DDBJ whole genome shotgun (WGS) entry which is preliminary data.</text>
</comment>
<keyword evidence="2 4" id="KW-0863">Zinc-finger</keyword>
<name>A0ABR3AH11_9AGAR</name>
<keyword evidence="3" id="KW-0862">Zinc</keyword>
<dbReference type="EMBL" id="JBBXMP010000001">
    <property type="protein sequence ID" value="KAL0072288.1"/>
    <property type="molecule type" value="Genomic_DNA"/>
</dbReference>